<sequence>MSLVTPAYNQGEFLEAAMRSVLEQDYPDLEYVVVDDGSTDDSLAVAQRVAADYPGRVRVLTQPNAGQALTLNRAWAATTGELLGYLSSDDVLLPGAIRQLVAALQARPQAVLVYADFWLIDPAGARLRVAVAPEFDRRAMLEDLVCAPGVGAIFRREVFDRTGGWDPERRQVPDFEFWLRAVECGDFTRLDACLSEYRIHEGSASYRRMPLARAEEIVAVVRKHWVRAATRSEVSPGLVRRSVARALALAGKNHAQSGRPWLALQRYGEAFRMRPGLLLEAATWRQVLVGFLRRAYFGRRVKDGIQ</sequence>
<dbReference type="GO" id="GO:0016757">
    <property type="term" value="F:glycosyltransferase activity"/>
    <property type="evidence" value="ECO:0007669"/>
    <property type="project" value="UniProtKB-KW"/>
</dbReference>
<dbReference type="SUPFAM" id="SSF53448">
    <property type="entry name" value="Nucleotide-diphospho-sugar transferases"/>
    <property type="match status" value="1"/>
</dbReference>
<evidence type="ECO:0000313" key="2">
    <source>
        <dbReference type="EMBL" id="MFG6468704.1"/>
    </source>
</evidence>
<dbReference type="Pfam" id="PF00535">
    <property type="entry name" value="Glycos_transf_2"/>
    <property type="match status" value="1"/>
</dbReference>
<dbReference type="EMBL" id="JBIGIB010000006">
    <property type="protein sequence ID" value="MFG6468704.1"/>
    <property type="molecule type" value="Genomic_DNA"/>
</dbReference>
<comment type="caution">
    <text evidence="2">The sequence shown here is derived from an EMBL/GenBank/DDBJ whole genome shotgun (WGS) entry which is preliminary data.</text>
</comment>
<protein>
    <submittedName>
        <fullName evidence="2">Glycosyltransferase</fullName>
        <ecNumber evidence="2">2.4.-.-</ecNumber>
    </submittedName>
</protein>
<keyword evidence="2" id="KW-0328">Glycosyltransferase</keyword>
<feature type="domain" description="Glycosyltransferase 2-like" evidence="1">
    <location>
        <begin position="2"/>
        <end position="161"/>
    </location>
</feature>
<dbReference type="PANTHER" id="PTHR22916:SF65">
    <property type="entry name" value="SLR1065 PROTEIN"/>
    <property type="match status" value="1"/>
</dbReference>
<accession>A0ABW7H3A2</accession>
<reference evidence="2 3" key="1">
    <citation type="submission" date="2024-08" db="EMBL/GenBank/DDBJ databases">
        <authorList>
            <person name="Lu H."/>
        </authorList>
    </citation>
    <scope>NUCLEOTIDE SEQUENCE [LARGE SCALE GENOMIC DNA]</scope>
    <source>
        <strain evidence="2 3">BYS87W</strain>
    </source>
</reference>
<keyword evidence="2" id="KW-0808">Transferase</keyword>
<dbReference type="Gene3D" id="3.90.550.10">
    <property type="entry name" value="Spore Coat Polysaccharide Biosynthesis Protein SpsA, Chain A"/>
    <property type="match status" value="1"/>
</dbReference>
<dbReference type="InterPro" id="IPR029044">
    <property type="entry name" value="Nucleotide-diphossugar_trans"/>
</dbReference>
<gene>
    <name evidence="2" type="ORF">ACG01O_18925</name>
</gene>
<dbReference type="EC" id="2.4.-.-" evidence="2"/>
<organism evidence="2 3">
    <name type="scientific">Pelomonas baiyunensis</name>
    <dbReference type="NCBI Taxonomy" id="3299026"/>
    <lineage>
        <taxon>Bacteria</taxon>
        <taxon>Pseudomonadati</taxon>
        <taxon>Pseudomonadota</taxon>
        <taxon>Betaproteobacteria</taxon>
        <taxon>Burkholderiales</taxon>
        <taxon>Sphaerotilaceae</taxon>
        <taxon>Roseateles</taxon>
    </lineage>
</organism>
<proteinExistence type="predicted"/>
<evidence type="ECO:0000259" key="1">
    <source>
        <dbReference type="Pfam" id="PF00535"/>
    </source>
</evidence>
<dbReference type="Proteomes" id="UP001606303">
    <property type="component" value="Unassembled WGS sequence"/>
</dbReference>
<keyword evidence="3" id="KW-1185">Reference proteome</keyword>
<dbReference type="InterPro" id="IPR001173">
    <property type="entry name" value="Glyco_trans_2-like"/>
</dbReference>
<evidence type="ECO:0000313" key="3">
    <source>
        <dbReference type="Proteomes" id="UP001606303"/>
    </source>
</evidence>
<dbReference type="RefSeq" id="WP_394386965.1">
    <property type="nucleotide sequence ID" value="NZ_JBIGIB010000006.1"/>
</dbReference>
<dbReference type="PANTHER" id="PTHR22916">
    <property type="entry name" value="GLYCOSYLTRANSFERASE"/>
    <property type="match status" value="1"/>
</dbReference>
<name>A0ABW7H3A2_9BURK</name>